<gene>
    <name evidence="8" type="ORF">DQK91_16385</name>
    <name evidence="7" type="ORF">E8L03_01890</name>
</gene>
<evidence type="ECO:0000256" key="1">
    <source>
        <dbReference type="ARBA" id="ARBA00022485"/>
    </source>
</evidence>
<keyword evidence="10" id="KW-1185">Reference proteome</keyword>
<evidence type="ECO:0000256" key="2">
    <source>
        <dbReference type="ARBA" id="ARBA00022723"/>
    </source>
</evidence>
<dbReference type="GO" id="GO:0046872">
    <property type="term" value="F:metal ion binding"/>
    <property type="evidence" value="ECO:0007669"/>
    <property type="project" value="UniProtKB-KW"/>
</dbReference>
<dbReference type="Gene3D" id="1.10.1060.10">
    <property type="entry name" value="Alpha-helical ferredoxin"/>
    <property type="match status" value="1"/>
</dbReference>
<evidence type="ECO:0000259" key="6">
    <source>
        <dbReference type="PROSITE" id="PS51379"/>
    </source>
</evidence>
<proteinExistence type="predicted"/>
<reference evidence="7 10" key="2">
    <citation type="submission" date="2019-04" db="EMBL/GenBank/DDBJ databases">
        <title>Isolation and culture of sulfate reducing bacteria from the cold seep of the South China Sea.</title>
        <authorList>
            <person name="Sun C."/>
            <person name="Liu R."/>
        </authorList>
    </citation>
    <scope>NUCLEOTIDE SEQUENCE [LARGE SCALE GENOMIC DNA]</scope>
    <source>
        <strain evidence="7 10">CS1</strain>
    </source>
</reference>
<dbReference type="OrthoDB" id="9769677at2"/>
<keyword evidence="5" id="KW-0411">Iron-sulfur</keyword>
<dbReference type="PROSITE" id="PS51379">
    <property type="entry name" value="4FE4S_FER_2"/>
    <property type="match status" value="2"/>
</dbReference>
<evidence type="ECO:0000313" key="8">
    <source>
        <dbReference type="EMBL" id="TVM32108.1"/>
    </source>
</evidence>
<keyword evidence="1" id="KW-0004">4Fe-4S</keyword>
<dbReference type="RefSeq" id="WP_144306472.1">
    <property type="nucleotide sequence ID" value="NZ_CP039543.1"/>
</dbReference>
<dbReference type="InterPro" id="IPR009051">
    <property type="entry name" value="Helical_ferredxn"/>
</dbReference>
<dbReference type="AlphaFoldDB" id="A0A6P1ZD44"/>
<dbReference type="EMBL" id="QMIF01000012">
    <property type="protein sequence ID" value="TVM32108.1"/>
    <property type="molecule type" value="Genomic_DNA"/>
</dbReference>
<dbReference type="PANTHER" id="PTHR43255:SF1">
    <property type="entry name" value="IRON-SULFUR-BINDING OXIDOREDUCTASE FADF-RELATED"/>
    <property type="match status" value="1"/>
</dbReference>
<evidence type="ECO:0000313" key="9">
    <source>
        <dbReference type="Proteomes" id="UP000434052"/>
    </source>
</evidence>
<dbReference type="InterPro" id="IPR051460">
    <property type="entry name" value="HdrC_iron-sulfur_subunit"/>
</dbReference>
<evidence type="ECO:0000256" key="4">
    <source>
        <dbReference type="ARBA" id="ARBA00023004"/>
    </source>
</evidence>
<dbReference type="Proteomes" id="UP000434052">
    <property type="component" value="Unassembled WGS sequence"/>
</dbReference>
<sequence length="100" mass="11226">MATVNSEFIKELEQSGTDTGAECFNCGTCAAICPLVSDHFPRKMIRYIQIGAEDLILKHAQELWRCLHCGLCTQTCPRGANPGEVLMTLKRRVVAEWRRS</sequence>
<dbReference type="InterPro" id="IPR017900">
    <property type="entry name" value="4Fe4S_Fe_S_CS"/>
</dbReference>
<dbReference type="InterPro" id="IPR017896">
    <property type="entry name" value="4Fe4S_Fe-S-bd"/>
</dbReference>
<dbReference type="GO" id="GO:0005886">
    <property type="term" value="C:plasma membrane"/>
    <property type="evidence" value="ECO:0007669"/>
    <property type="project" value="TreeGrafter"/>
</dbReference>
<feature type="domain" description="4Fe-4S ferredoxin-type" evidence="6">
    <location>
        <begin position="13"/>
        <end position="43"/>
    </location>
</feature>
<evidence type="ECO:0000313" key="10">
    <source>
        <dbReference type="Proteomes" id="UP000503251"/>
    </source>
</evidence>
<keyword evidence="3" id="KW-0560">Oxidoreductase</keyword>
<dbReference type="GO" id="GO:0051539">
    <property type="term" value="F:4 iron, 4 sulfur cluster binding"/>
    <property type="evidence" value="ECO:0007669"/>
    <property type="project" value="UniProtKB-KW"/>
</dbReference>
<evidence type="ECO:0000256" key="3">
    <source>
        <dbReference type="ARBA" id="ARBA00023002"/>
    </source>
</evidence>
<evidence type="ECO:0000256" key="5">
    <source>
        <dbReference type="ARBA" id="ARBA00023014"/>
    </source>
</evidence>
<dbReference type="EMBL" id="CP039543">
    <property type="protein sequence ID" value="QJT07755.1"/>
    <property type="molecule type" value="Genomic_DNA"/>
</dbReference>
<accession>A0A6P1ZD44</accession>
<dbReference type="SUPFAM" id="SSF46548">
    <property type="entry name" value="alpha-helical ferredoxin"/>
    <property type="match status" value="1"/>
</dbReference>
<evidence type="ECO:0000313" key="7">
    <source>
        <dbReference type="EMBL" id="QJT07755.1"/>
    </source>
</evidence>
<feature type="domain" description="4Fe-4S ferredoxin-type" evidence="6">
    <location>
        <begin position="55"/>
        <end position="80"/>
    </location>
</feature>
<protein>
    <submittedName>
        <fullName evidence="7">4Fe-4S dicluster domain-containing protein</fullName>
    </submittedName>
    <submittedName>
        <fullName evidence="8">4Fe-4S ferredoxin</fullName>
    </submittedName>
</protein>
<dbReference type="Pfam" id="PF13183">
    <property type="entry name" value="Fer4_8"/>
    <property type="match status" value="1"/>
</dbReference>
<keyword evidence="2" id="KW-0479">Metal-binding</keyword>
<organism evidence="8 9">
    <name type="scientific">Oceanidesulfovibrio marinus</name>
    <dbReference type="NCBI Taxonomy" id="370038"/>
    <lineage>
        <taxon>Bacteria</taxon>
        <taxon>Pseudomonadati</taxon>
        <taxon>Thermodesulfobacteriota</taxon>
        <taxon>Desulfovibrionia</taxon>
        <taxon>Desulfovibrionales</taxon>
        <taxon>Desulfovibrionaceae</taxon>
        <taxon>Oceanidesulfovibrio</taxon>
    </lineage>
</organism>
<dbReference type="GO" id="GO:0016491">
    <property type="term" value="F:oxidoreductase activity"/>
    <property type="evidence" value="ECO:0007669"/>
    <property type="project" value="UniProtKB-KW"/>
</dbReference>
<dbReference type="PROSITE" id="PS00198">
    <property type="entry name" value="4FE4S_FER_1"/>
    <property type="match status" value="1"/>
</dbReference>
<keyword evidence="4" id="KW-0408">Iron</keyword>
<dbReference type="Proteomes" id="UP000503251">
    <property type="component" value="Chromosome"/>
</dbReference>
<dbReference type="PANTHER" id="PTHR43255">
    <property type="entry name" value="IRON-SULFUR-BINDING OXIDOREDUCTASE FADF-RELATED-RELATED"/>
    <property type="match status" value="1"/>
</dbReference>
<reference evidence="8 9" key="1">
    <citation type="submission" date="2018-06" db="EMBL/GenBank/DDBJ databases">
        <title>Complete genome of Desulfovibrio marinus P48SEP.</title>
        <authorList>
            <person name="Crispim J.S."/>
            <person name="Vidigal P.M.P."/>
            <person name="Silva L.C.F."/>
            <person name="Araujo L.C."/>
            <person name="Laguardia C.N."/>
            <person name="Dias R.S."/>
            <person name="Sousa M.P."/>
            <person name="Paula S.O."/>
            <person name="Silva C."/>
        </authorList>
    </citation>
    <scope>NUCLEOTIDE SEQUENCE [LARGE SCALE GENOMIC DNA]</scope>
    <source>
        <strain evidence="8 9">P48SEP</strain>
    </source>
</reference>
<name>A0A6P1ZD44_9BACT</name>